<dbReference type="AlphaFoldDB" id="A0AB36K3T2"/>
<keyword evidence="1" id="KW-0732">Signal</keyword>
<evidence type="ECO:0008006" key="4">
    <source>
        <dbReference type="Google" id="ProtNLM"/>
    </source>
</evidence>
<feature type="signal peptide" evidence="1">
    <location>
        <begin position="1"/>
        <end position="27"/>
    </location>
</feature>
<name>A0AB36K3T2_9GAMM</name>
<protein>
    <recommendedName>
        <fullName evidence="4">Sel1 repeat family protein</fullName>
    </recommendedName>
</protein>
<dbReference type="RefSeq" id="WP_077459222.1">
    <property type="nucleotide sequence ID" value="NZ_MUEO01000042.1"/>
</dbReference>
<evidence type="ECO:0000313" key="2">
    <source>
        <dbReference type="EMBL" id="OOE42413.1"/>
    </source>
</evidence>
<evidence type="ECO:0000256" key="1">
    <source>
        <dbReference type="SAM" id="SignalP"/>
    </source>
</evidence>
<accession>A0AB36K3T2</accession>
<gene>
    <name evidence="2" type="ORF">BZG09_13790</name>
</gene>
<dbReference type="Proteomes" id="UP000188726">
    <property type="component" value="Unassembled WGS sequence"/>
</dbReference>
<dbReference type="SUPFAM" id="SSF81901">
    <property type="entry name" value="HCP-like"/>
    <property type="match status" value="1"/>
</dbReference>
<dbReference type="Gene3D" id="1.25.40.10">
    <property type="entry name" value="Tetratricopeptide repeat domain"/>
    <property type="match status" value="1"/>
</dbReference>
<dbReference type="EMBL" id="MUEO01000042">
    <property type="protein sequence ID" value="OOE42413.1"/>
    <property type="molecule type" value="Genomic_DNA"/>
</dbReference>
<proteinExistence type="predicted"/>
<feature type="chain" id="PRO_5044202417" description="Sel1 repeat family protein" evidence="1">
    <location>
        <begin position="28"/>
        <end position="368"/>
    </location>
</feature>
<evidence type="ECO:0000313" key="3">
    <source>
        <dbReference type="Proteomes" id="UP000188726"/>
    </source>
</evidence>
<sequence>MSTLVKSSQLKVSFCALLLVISGQAFAEQVEIEATPFVSLEPVEKIANDYDIQAMTPESLFEHGRLSRAQFHYQRAEKYLRAAADQGNVPAAYLYAVLVSDDGKKLAYSPEAQQYLTQAAREGYIPAMKLLVEEGEWLSANHRTIWRHKYEEALDAWYKDAPEEAAFSLYQYTASTDKQKAEVYLEEAIAANDVDALLHKASQIETAQRGFYLFPSSRLDAAAEVKKQIANAGGIPGTKSLYRDFIRRGETPKAVEWREKAIEQGDLMSLAALGRVYTTDYAPDDEKYMDGLVYLSAYLDVVGQGRFVDLRDQAMAQFELASSRVSNEVLKDVEKNAAELRKNHTFFYYDRYWQKTATNTEQEADPTS</sequence>
<reference evidence="2 3" key="1">
    <citation type="journal article" date="2017" name="Genome Announc.">
        <title>Draft Genome Sequences of Salinivibrio proteolyticus, Salinivibrio sharmensis, Salinivibrio siamensis, Salinivibrio costicola subsp. alcaliphilus, Salinivibrio costicola subsp. vallismortis, and 29 New Isolates Belonging to the Genus Salinivibrio.</title>
        <authorList>
            <person name="Lopez-Hermoso C."/>
            <person name="de la Haba R.R."/>
            <person name="Sanchez-Porro C."/>
            <person name="Bayliss S.C."/>
            <person name="Feil E.J."/>
            <person name="Ventosa A."/>
        </authorList>
    </citation>
    <scope>NUCLEOTIDE SEQUENCE [LARGE SCALE GENOMIC DNA]</scope>
    <source>
        <strain evidence="2 3">IC202</strain>
    </source>
</reference>
<organism evidence="2 3">
    <name type="scientific">Salinivibrio kushneri</name>
    <dbReference type="NCBI Taxonomy" id="1908198"/>
    <lineage>
        <taxon>Bacteria</taxon>
        <taxon>Pseudomonadati</taxon>
        <taxon>Pseudomonadota</taxon>
        <taxon>Gammaproteobacteria</taxon>
        <taxon>Vibrionales</taxon>
        <taxon>Vibrionaceae</taxon>
        <taxon>Salinivibrio</taxon>
    </lineage>
</organism>
<comment type="caution">
    <text evidence="2">The sequence shown here is derived from an EMBL/GenBank/DDBJ whole genome shotgun (WGS) entry which is preliminary data.</text>
</comment>
<dbReference type="InterPro" id="IPR011990">
    <property type="entry name" value="TPR-like_helical_dom_sf"/>
</dbReference>